<dbReference type="InterPro" id="IPR019283">
    <property type="entry name" value="DUF2330"/>
</dbReference>
<evidence type="ECO:0000256" key="2">
    <source>
        <dbReference type="SAM" id="SignalP"/>
    </source>
</evidence>
<feature type="chain" id="PRO_5040274437" evidence="2">
    <location>
        <begin position="36"/>
        <end position="709"/>
    </location>
</feature>
<gene>
    <name evidence="3" type="ORF">SEMRO_1629_G287100.3</name>
</gene>
<proteinExistence type="predicted"/>
<comment type="caution">
    <text evidence="3">The sequence shown here is derived from an EMBL/GenBank/DDBJ whole genome shotgun (WGS) entry which is preliminary data.</text>
</comment>
<accession>A0A9N8EUR5</accession>
<feature type="compositionally biased region" description="Polar residues" evidence="1">
    <location>
        <begin position="570"/>
        <end position="582"/>
    </location>
</feature>
<reference evidence="3" key="1">
    <citation type="submission" date="2020-06" db="EMBL/GenBank/DDBJ databases">
        <authorList>
            <consortium name="Plant Systems Biology data submission"/>
        </authorList>
    </citation>
    <scope>NUCLEOTIDE SEQUENCE</scope>
    <source>
        <strain evidence="3">D6</strain>
    </source>
</reference>
<dbReference type="Proteomes" id="UP001153069">
    <property type="component" value="Unassembled WGS sequence"/>
</dbReference>
<feature type="region of interest" description="Disordered" evidence="1">
    <location>
        <begin position="568"/>
        <end position="695"/>
    </location>
</feature>
<name>A0A9N8EUR5_9STRA</name>
<dbReference type="AlphaFoldDB" id="A0A9N8EUR5"/>
<feature type="compositionally biased region" description="Low complexity" evidence="1">
    <location>
        <begin position="583"/>
        <end position="596"/>
    </location>
</feature>
<evidence type="ECO:0000256" key="1">
    <source>
        <dbReference type="SAM" id="MobiDB-lite"/>
    </source>
</evidence>
<feature type="compositionally biased region" description="Low complexity" evidence="1">
    <location>
        <begin position="638"/>
        <end position="653"/>
    </location>
</feature>
<sequence>MPMMLPSSLSSSWTAPLSPLLLLLACSSLIHHSNACGGLFCEPSRPVVQAGEAIAFGVQGPLVEMHVQILYEGPADGFSWVLPVPVTPQEISVGSDVLFSSLFTETLPTFNLNILGFDDSDSCTDDDNRPVACPFAAGFGPGDEEGGAVILKDGSVGPFDYVVLEPADNDPDSVFEWLTTNGYDQPEGADALLNYYALLGQKFVALKLTKNTPAGEIQPLILRYEMENATETMPIACVPIKLTAIAANNDMPVQVYVFADSRAVPLNYLDVTLDDAQVTWLQCNNNPACYDDNYRERVRQAMAPFDNHGFVTEFAGDSSIMDDKVTLLDDINLQELAASSDWLVFLQALATAGVPAIPLVDSIIETYIPNTYEEGPFCSELYLPNQVFNMINCFEQYVPPSDTWVFDAQGMATDLDEKVFQPSQAAQDFIDTYSYMTRMYGVLGPETMDKDPFFSLRSDAPDVSNVHNATAVPVCVPDEGPVALDISIGGEMISQISAQPGCGGWNPTGVVDSVEVPSEQVSPALDVTSWGFEGTTARKLSRSTDGTFAEDELAEVVATADSLVVDQTVPPYTSGSSTASDGNPSTTSATNSPSPSEGGDTPSSTPAANDNPSPSEGEDTSSSTPAATDNPSPSEGGDTPAATPAANDNPSPSEGEDTSSSTPAATDNPSPSEGGDTPAATPAGSESSSATSLFGFLPFSGIGALWCFL</sequence>
<keyword evidence="4" id="KW-1185">Reference proteome</keyword>
<evidence type="ECO:0000313" key="3">
    <source>
        <dbReference type="EMBL" id="CAB9525095.1"/>
    </source>
</evidence>
<evidence type="ECO:0000313" key="4">
    <source>
        <dbReference type="Proteomes" id="UP001153069"/>
    </source>
</evidence>
<dbReference type="EMBL" id="CAICTM010001627">
    <property type="protein sequence ID" value="CAB9525095.1"/>
    <property type="molecule type" value="Genomic_DNA"/>
</dbReference>
<keyword evidence="2" id="KW-0732">Signal</keyword>
<protein>
    <submittedName>
        <fullName evidence="3">Uncharacterized protein</fullName>
    </submittedName>
</protein>
<organism evidence="3 4">
    <name type="scientific">Seminavis robusta</name>
    <dbReference type="NCBI Taxonomy" id="568900"/>
    <lineage>
        <taxon>Eukaryota</taxon>
        <taxon>Sar</taxon>
        <taxon>Stramenopiles</taxon>
        <taxon>Ochrophyta</taxon>
        <taxon>Bacillariophyta</taxon>
        <taxon>Bacillariophyceae</taxon>
        <taxon>Bacillariophycidae</taxon>
        <taxon>Naviculales</taxon>
        <taxon>Naviculaceae</taxon>
        <taxon>Seminavis</taxon>
    </lineage>
</organism>
<feature type="compositionally biased region" description="Polar residues" evidence="1">
    <location>
        <begin position="601"/>
        <end position="633"/>
    </location>
</feature>
<dbReference type="Pfam" id="PF10092">
    <property type="entry name" value="DUF2330"/>
    <property type="match status" value="1"/>
</dbReference>
<feature type="signal peptide" evidence="2">
    <location>
        <begin position="1"/>
        <end position="35"/>
    </location>
</feature>
<feature type="compositionally biased region" description="Polar residues" evidence="1">
    <location>
        <begin position="658"/>
        <end position="671"/>
    </location>
</feature>